<dbReference type="GeneID" id="114787508"/>
<keyword evidence="8" id="KW-1133">Transmembrane helix</keyword>
<dbReference type="Ensembl" id="ENSDCDT00010013835.1">
    <property type="protein sequence ID" value="ENSDCDP00010013127.1"/>
    <property type="gene ID" value="ENSDCDG00010005992.1"/>
</dbReference>
<dbReference type="Pfam" id="PF01762">
    <property type="entry name" value="Galactosyl_T"/>
    <property type="match status" value="1"/>
</dbReference>
<keyword evidence="6" id="KW-0812">Transmembrane</keyword>
<reference evidence="15 16" key="1">
    <citation type="submission" date="2020-06" db="EMBL/GenBank/DDBJ databases">
        <authorList>
            <consortium name="Wellcome Sanger Institute Data Sharing"/>
        </authorList>
    </citation>
    <scope>NUCLEOTIDE SEQUENCE [LARGE SCALE GENOMIC DNA]</scope>
</reference>
<evidence type="ECO:0000256" key="1">
    <source>
        <dbReference type="ARBA" id="ARBA00004323"/>
    </source>
</evidence>
<evidence type="ECO:0000313" key="15">
    <source>
        <dbReference type="Ensembl" id="ENSDCDP00010013127.1"/>
    </source>
</evidence>
<dbReference type="PANTHER" id="PTHR11214">
    <property type="entry name" value="BETA-1,3-N-ACETYLGLUCOSAMINYLTRANSFERASE"/>
    <property type="match status" value="1"/>
</dbReference>
<sequence>MAGRPLSLFGKSCAVLRLRRGKKVQSGDLREGLAVPAERSLWKFMQMFCHTRMFLRVRRIHKFHFLQVIVMGLALSVLMVCWDSLLEAGRDYHYDFINSSLMVTRQEAQRFANHQYLINHQQKCSDEDVLLLLFVKSSPANFDRRKAIRATWGNEMYVETQLGVKTKVLFALGVSPHPHPRRNREVQRQVLRENQRYGDLIQQDFIDTFYNLTIKLLLQIHWKHAHCRHARFLMSADDDIFIHTPNLIRYLQDTARAGARNFWVGRVQYRTAPVRQKESKYYVPPEMYPWPIYPDYTAGAAYVMSGDVASRIYRASLRLNASLHIDDVFMGLCAAAAGVAPRPHYFFSGEGRSPNHTCLHSQMITSHGHVEDVRQLWDEVAAAEAQKQAPGLLGRIYCSLVKLGLLCRPLYNGFSCRMTTLF</sequence>
<dbReference type="InterPro" id="IPR002659">
    <property type="entry name" value="Glyco_trans_31"/>
</dbReference>
<name>A0AAY4AWE5_9TELE</name>
<evidence type="ECO:0000256" key="13">
    <source>
        <dbReference type="ARBA" id="ARBA00049239"/>
    </source>
</evidence>
<organism evidence="15 16">
    <name type="scientific">Denticeps clupeoides</name>
    <name type="common">denticle herring</name>
    <dbReference type="NCBI Taxonomy" id="299321"/>
    <lineage>
        <taxon>Eukaryota</taxon>
        <taxon>Metazoa</taxon>
        <taxon>Chordata</taxon>
        <taxon>Craniata</taxon>
        <taxon>Vertebrata</taxon>
        <taxon>Euteleostomi</taxon>
        <taxon>Actinopterygii</taxon>
        <taxon>Neopterygii</taxon>
        <taxon>Teleostei</taxon>
        <taxon>Clupei</taxon>
        <taxon>Clupeiformes</taxon>
        <taxon>Denticipitoidei</taxon>
        <taxon>Denticipitidae</taxon>
        <taxon>Denticeps</taxon>
    </lineage>
</organism>
<evidence type="ECO:0000256" key="11">
    <source>
        <dbReference type="ARBA" id="ARBA00023180"/>
    </source>
</evidence>
<dbReference type="GO" id="GO:0030148">
    <property type="term" value="P:sphingolipid biosynthetic process"/>
    <property type="evidence" value="ECO:0007669"/>
    <property type="project" value="UniProtKB-ARBA"/>
</dbReference>
<evidence type="ECO:0000256" key="9">
    <source>
        <dbReference type="ARBA" id="ARBA00023034"/>
    </source>
</evidence>
<evidence type="ECO:0000256" key="8">
    <source>
        <dbReference type="ARBA" id="ARBA00022989"/>
    </source>
</evidence>
<evidence type="ECO:0000256" key="4">
    <source>
        <dbReference type="ARBA" id="ARBA00022676"/>
    </source>
</evidence>
<dbReference type="Proteomes" id="UP000694580">
    <property type="component" value="Chromosome 4"/>
</dbReference>
<dbReference type="RefSeq" id="XP_028830918.1">
    <property type="nucleotide sequence ID" value="XM_028975085.1"/>
</dbReference>
<evidence type="ECO:0000256" key="7">
    <source>
        <dbReference type="ARBA" id="ARBA00022968"/>
    </source>
</evidence>
<comment type="catalytic activity">
    <reaction evidence="12">
        <text>a neolactoside nLc4Cer(d18:1(4E)) + UDP-N-acetyl-alpha-D-glucosamine = a neolactoside IV(3)-beta-GlcNAc-nLc4Cer(d18:1(4E)) + UDP + H(+)</text>
        <dbReference type="Rhea" id="RHEA:23004"/>
        <dbReference type="ChEBI" id="CHEBI:15378"/>
        <dbReference type="ChEBI" id="CHEBI:17006"/>
        <dbReference type="ChEBI" id="CHEBI:57705"/>
        <dbReference type="ChEBI" id="CHEBI:58223"/>
        <dbReference type="ChEBI" id="CHEBI:142448"/>
    </reaction>
    <physiologicalReaction direction="left-to-right" evidence="12">
        <dbReference type="Rhea" id="RHEA:23005"/>
    </physiologicalReaction>
</comment>
<evidence type="ECO:0000256" key="10">
    <source>
        <dbReference type="ARBA" id="ARBA00023136"/>
    </source>
</evidence>
<evidence type="ECO:0000256" key="3">
    <source>
        <dbReference type="ARBA" id="ARBA00008661"/>
    </source>
</evidence>
<reference evidence="15" key="2">
    <citation type="submission" date="2025-08" db="UniProtKB">
        <authorList>
            <consortium name="Ensembl"/>
        </authorList>
    </citation>
    <scope>IDENTIFICATION</scope>
</reference>
<comment type="subcellular location">
    <subcellularLocation>
        <location evidence="1 14">Golgi apparatus membrane</location>
        <topology evidence="1 14">Single-pass type II membrane protein</topology>
    </subcellularLocation>
</comment>
<evidence type="ECO:0000256" key="12">
    <source>
        <dbReference type="ARBA" id="ARBA00048750"/>
    </source>
</evidence>
<keyword evidence="11" id="KW-0325">Glycoprotein</keyword>
<keyword evidence="16" id="KW-1185">Reference proteome</keyword>
<comment type="catalytic activity">
    <reaction evidence="13">
        <text>a beta-D-Gal-(1-&gt;4)-beta-D-Glc-(1&lt;-&gt;1)-Cer(d18:1(4E)) + UDP-N-acetyl-alpha-D-glucosamine = a beta-D-GlcNAc-(1-&gt;3)-beta-D-Gal-(1-&gt;4)-beta-D-Glc-(1&lt;-&gt;1)-Cer(d18:1(4E)) + UDP + H(+)</text>
        <dbReference type="Rhea" id="RHEA:13905"/>
        <dbReference type="ChEBI" id="CHEBI:15378"/>
        <dbReference type="ChEBI" id="CHEBI:17103"/>
        <dbReference type="ChEBI" id="CHEBI:17950"/>
        <dbReference type="ChEBI" id="CHEBI:57705"/>
        <dbReference type="ChEBI" id="CHEBI:58223"/>
        <dbReference type="EC" id="2.4.1.206"/>
    </reaction>
    <physiologicalReaction direction="left-to-right" evidence="13">
        <dbReference type="Rhea" id="RHEA:13906"/>
    </physiologicalReaction>
</comment>
<dbReference type="GO" id="GO:0000139">
    <property type="term" value="C:Golgi membrane"/>
    <property type="evidence" value="ECO:0007669"/>
    <property type="project" value="UniProtKB-SubCell"/>
</dbReference>
<keyword evidence="9 14" id="KW-0333">Golgi apparatus</keyword>
<comment type="pathway">
    <text evidence="2">Protein modification; protein glycosylation.</text>
</comment>
<dbReference type="GO" id="GO:0006493">
    <property type="term" value="P:protein O-linked glycosylation"/>
    <property type="evidence" value="ECO:0007669"/>
    <property type="project" value="TreeGrafter"/>
</dbReference>
<proteinExistence type="inferred from homology"/>
<evidence type="ECO:0000313" key="16">
    <source>
        <dbReference type="Proteomes" id="UP000694580"/>
    </source>
</evidence>
<dbReference type="GeneTree" id="ENSGT00940000159676"/>
<evidence type="ECO:0000256" key="5">
    <source>
        <dbReference type="ARBA" id="ARBA00022679"/>
    </source>
</evidence>
<keyword evidence="10" id="KW-0472">Membrane</keyword>
<reference evidence="15" key="3">
    <citation type="submission" date="2025-09" db="UniProtKB">
        <authorList>
            <consortium name="Ensembl"/>
        </authorList>
    </citation>
    <scope>IDENTIFICATION</scope>
</reference>
<dbReference type="FunFam" id="3.90.550.50:FF:000019">
    <property type="entry name" value="Hexosyltransferase"/>
    <property type="match status" value="1"/>
</dbReference>
<keyword evidence="4 14" id="KW-0328">Glycosyltransferase</keyword>
<comment type="similarity">
    <text evidence="3 14">Belongs to the glycosyltransferase 31 family.</text>
</comment>
<dbReference type="EC" id="2.4.1.-" evidence="14"/>
<keyword evidence="5" id="KW-0808">Transferase</keyword>
<dbReference type="Gene3D" id="3.90.550.50">
    <property type="match status" value="1"/>
</dbReference>
<evidence type="ECO:0000256" key="14">
    <source>
        <dbReference type="RuleBase" id="RU363063"/>
    </source>
</evidence>
<gene>
    <name evidence="15" type="primary">b3gnt5b</name>
</gene>
<accession>A0AAY4AWE5</accession>
<protein>
    <recommendedName>
        <fullName evidence="14">Hexosyltransferase</fullName>
        <ecNumber evidence="14">2.4.1.-</ecNumber>
    </recommendedName>
</protein>
<evidence type="ECO:0000256" key="2">
    <source>
        <dbReference type="ARBA" id="ARBA00004922"/>
    </source>
</evidence>
<dbReference type="PANTHER" id="PTHR11214:SF21">
    <property type="entry name" value="LACTOSYLCERAMIDE 1,3-N-ACETYL-BETA-D-GLUCOSAMINYLTRANSFERASE"/>
    <property type="match status" value="1"/>
</dbReference>
<evidence type="ECO:0000256" key="6">
    <source>
        <dbReference type="ARBA" id="ARBA00022692"/>
    </source>
</evidence>
<dbReference type="GO" id="GO:0047256">
    <property type="term" value="F:lactosylceramide 1,3-N-acetyl-beta-D-glucosaminyltransferase activity"/>
    <property type="evidence" value="ECO:0007669"/>
    <property type="project" value="UniProtKB-EC"/>
</dbReference>
<dbReference type="AlphaFoldDB" id="A0AAY4AWE5"/>
<keyword evidence="7" id="KW-0735">Signal-anchor</keyword>